<feature type="chain" id="PRO_5031473596" evidence="1">
    <location>
        <begin position="25"/>
        <end position="98"/>
    </location>
</feature>
<comment type="caution">
    <text evidence="2">The sequence shown here is derived from an EMBL/GenBank/DDBJ whole genome shotgun (WGS) entry which is preliminary data.</text>
</comment>
<organism evidence="2 3">
    <name type="scientific">Novosphingobium hassiacum</name>
    <dbReference type="NCBI Taxonomy" id="173676"/>
    <lineage>
        <taxon>Bacteria</taxon>
        <taxon>Pseudomonadati</taxon>
        <taxon>Pseudomonadota</taxon>
        <taxon>Alphaproteobacteria</taxon>
        <taxon>Sphingomonadales</taxon>
        <taxon>Sphingomonadaceae</taxon>
        <taxon>Novosphingobium</taxon>
    </lineage>
</organism>
<dbReference type="NCBIfam" id="TIGR04433">
    <property type="entry name" value="UrcA_uranyl"/>
    <property type="match status" value="1"/>
</dbReference>
<dbReference type="RefSeq" id="WP_183612035.1">
    <property type="nucleotide sequence ID" value="NZ_JACICY010000002.1"/>
</dbReference>
<protein>
    <submittedName>
        <fullName evidence="2">UrcA family protein</fullName>
    </submittedName>
</protein>
<name>A0A7W6EV97_9SPHN</name>
<dbReference type="InterPro" id="IPR030972">
    <property type="entry name" value="UrcA_uranyl"/>
</dbReference>
<evidence type="ECO:0000256" key="1">
    <source>
        <dbReference type="SAM" id="SignalP"/>
    </source>
</evidence>
<keyword evidence="3" id="KW-1185">Reference proteome</keyword>
<dbReference type="EMBL" id="JACICY010000002">
    <property type="protein sequence ID" value="MBB3859745.1"/>
    <property type="molecule type" value="Genomic_DNA"/>
</dbReference>
<keyword evidence="1" id="KW-0732">Signal</keyword>
<dbReference type="AlphaFoldDB" id="A0A7W6EV97"/>
<proteinExistence type="predicted"/>
<gene>
    <name evidence="2" type="ORF">GGQ88_001006</name>
</gene>
<feature type="signal peptide" evidence="1">
    <location>
        <begin position="1"/>
        <end position="24"/>
    </location>
</feature>
<reference evidence="2 3" key="1">
    <citation type="submission" date="2020-08" db="EMBL/GenBank/DDBJ databases">
        <title>Genomic Encyclopedia of Type Strains, Phase IV (KMG-IV): sequencing the most valuable type-strain genomes for metagenomic binning, comparative biology and taxonomic classification.</title>
        <authorList>
            <person name="Goeker M."/>
        </authorList>
    </citation>
    <scope>NUCLEOTIDE SEQUENCE [LARGE SCALE GENOMIC DNA]</scope>
    <source>
        <strain evidence="2 3">DSM 14552</strain>
    </source>
</reference>
<accession>A0A7W6EV97</accession>
<sequence length="98" mass="10224">MIRTSVIAASLVGLALSASQPAFAETRSVGYADLDLSTASGKAQLDARLKGAAKDVCGMTRKDASSAELELARQCFAKSYADARRAKADIRPTAFAAK</sequence>
<evidence type="ECO:0000313" key="2">
    <source>
        <dbReference type="EMBL" id="MBB3859745.1"/>
    </source>
</evidence>
<dbReference type="Proteomes" id="UP000562395">
    <property type="component" value="Unassembled WGS sequence"/>
</dbReference>
<evidence type="ECO:0000313" key="3">
    <source>
        <dbReference type="Proteomes" id="UP000562395"/>
    </source>
</evidence>